<dbReference type="PANTHER" id="PTHR33204">
    <property type="entry name" value="TRANSCRIPTIONAL REGULATOR, MARR FAMILY"/>
    <property type="match status" value="1"/>
</dbReference>
<evidence type="ECO:0000256" key="2">
    <source>
        <dbReference type="ARBA" id="ARBA00023125"/>
    </source>
</evidence>
<evidence type="ECO:0000256" key="1">
    <source>
        <dbReference type="ARBA" id="ARBA00023015"/>
    </source>
</evidence>
<dbReference type="Pfam" id="PF01638">
    <property type="entry name" value="HxlR"/>
    <property type="match status" value="1"/>
</dbReference>
<dbReference type="Proteomes" id="UP000298347">
    <property type="component" value="Unassembled WGS sequence"/>
</dbReference>
<dbReference type="PROSITE" id="PS51118">
    <property type="entry name" value="HTH_HXLR"/>
    <property type="match status" value="1"/>
</dbReference>
<dbReference type="PANTHER" id="PTHR33204:SF38">
    <property type="entry name" value="HTH-TYPE TRANSCRIPTIONAL ACTIVATOR HXLR"/>
    <property type="match status" value="1"/>
</dbReference>
<dbReference type="InterPro" id="IPR002577">
    <property type="entry name" value="HTH_HxlR"/>
</dbReference>
<keyword evidence="1" id="KW-0805">Transcription regulation</keyword>
<dbReference type="SUPFAM" id="SSF46785">
    <property type="entry name" value="Winged helix' DNA-binding domain"/>
    <property type="match status" value="1"/>
</dbReference>
<keyword evidence="3" id="KW-0804">Transcription</keyword>
<evidence type="ECO:0000256" key="3">
    <source>
        <dbReference type="ARBA" id="ARBA00023163"/>
    </source>
</evidence>
<dbReference type="GO" id="GO:0003677">
    <property type="term" value="F:DNA binding"/>
    <property type="evidence" value="ECO:0007669"/>
    <property type="project" value="UniProtKB-KW"/>
</dbReference>
<organism evidence="5 6">
    <name type="scientific">Sporolactobacillus shoreae</name>
    <dbReference type="NCBI Taxonomy" id="1465501"/>
    <lineage>
        <taxon>Bacteria</taxon>
        <taxon>Bacillati</taxon>
        <taxon>Bacillota</taxon>
        <taxon>Bacilli</taxon>
        <taxon>Bacillales</taxon>
        <taxon>Sporolactobacillaceae</taxon>
        <taxon>Sporolactobacillus</taxon>
    </lineage>
</organism>
<keyword evidence="2" id="KW-0238">DNA-binding</keyword>
<dbReference type="InterPro" id="IPR036390">
    <property type="entry name" value="WH_DNA-bd_sf"/>
</dbReference>
<sequence length="135" mass="15720">MTDVVRKDVQQKLLSGDYSCAKELTLSMFSGKWKIVILYHLGKDGVYRFGELKKLLPNASNKVLTQQLRELEQDELLTRKLYPEVPVRVDYEITELGLTLLPIIDLMYEWGTHRLKQLKHVEPRNINEDAVKKHG</sequence>
<dbReference type="OrthoDB" id="9791143at2"/>
<proteinExistence type="predicted"/>
<gene>
    <name evidence="5" type="ORF">E4665_08745</name>
</gene>
<dbReference type="RefSeq" id="WP_135348411.1">
    <property type="nucleotide sequence ID" value="NZ_SRJD01000008.1"/>
</dbReference>
<dbReference type="EMBL" id="SRJD01000008">
    <property type="protein sequence ID" value="TGA98323.1"/>
    <property type="molecule type" value="Genomic_DNA"/>
</dbReference>
<keyword evidence="6" id="KW-1185">Reference proteome</keyword>
<dbReference type="AlphaFoldDB" id="A0A4Z0GQK9"/>
<dbReference type="Gene3D" id="1.10.10.10">
    <property type="entry name" value="Winged helix-like DNA-binding domain superfamily/Winged helix DNA-binding domain"/>
    <property type="match status" value="1"/>
</dbReference>
<reference evidence="5 6" key="1">
    <citation type="journal article" date="2015" name="Int. J. Syst. Evol. Microbiol.">
        <title>Sporolactobacillus shoreae sp. nov. and Sporolactobacillus spathodeae sp. nov., two spore-forming lactic acid bacteria isolated from tree barks in Thailand.</title>
        <authorList>
            <person name="Thamacharoensuk T."/>
            <person name="Kitahara M."/>
            <person name="Ohkuma M."/>
            <person name="Thongchul N."/>
            <person name="Tanasupawat S."/>
        </authorList>
    </citation>
    <scope>NUCLEOTIDE SEQUENCE [LARGE SCALE GENOMIC DNA]</scope>
    <source>
        <strain evidence="5 6">BK92</strain>
    </source>
</reference>
<protein>
    <submittedName>
        <fullName evidence="5">Transcriptional regulator</fullName>
    </submittedName>
</protein>
<evidence type="ECO:0000259" key="4">
    <source>
        <dbReference type="PROSITE" id="PS51118"/>
    </source>
</evidence>
<feature type="domain" description="HTH hxlR-type" evidence="4">
    <location>
        <begin position="20"/>
        <end position="119"/>
    </location>
</feature>
<name>A0A4Z0GQK9_9BACL</name>
<accession>A0A4Z0GQK9</accession>
<evidence type="ECO:0000313" key="6">
    <source>
        <dbReference type="Proteomes" id="UP000298347"/>
    </source>
</evidence>
<evidence type="ECO:0000313" key="5">
    <source>
        <dbReference type="EMBL" id="TGA98323.1"/>
    </source>
</evidence>
<comment type="caution">
    <text evidence="5">The sequence shown here is derived from an EMBL/GenBank/DDBJ whole genome shotgun (WGS) entry which is preliminary data.</text>
</comment>
<dbReference type="InterPro" id="IPR036388">
    <property type="entry name" value="WH-like_DNA-bd_sf"/>
</dbReference>